<dbReference type="AlphaFoldDB" id="A0A6C0KLH2"/>
<reference evidence="2" key="1">
    <citation type="journal article" date="2020" name="Nature">
        <title>Giant virus diversity and host interactions through global metagenomics.</title>
        <authorList>
            <person name="Schulz F."/>
            <person name="Roux S."/>
            <person name="Paez-Espino D."/>
            <person name="Jungbluth S."/>
            <person name="Walsh D.A."/>
            <person name="Denef V.J."/>
            <person name="McMahon K.D."/>
            <person name="Konstantinidis K.T."/>
            <person name="Eloe-Fadrosh E.A."/>
            <person name="Kyrpides N.C."/>
            <person name="Woyke T."/>
        </authorList>
    </citation>
    <scope>NUCLEOTIDE SEQUENCE</scope>
    <source>
        <strain evidence="2">GVMAG-S-3300013006-158</strain>
    </source>
</reference>
<sequence>MKKYEGYCLSCFVHMYPDRPNARNYKTKERAVVESVLRTFPHFTWIDDKRVQDGCSARRPDLLLDLGYQVIIVEIDENQHRSYDCSCENKRLMQLSQDVEHRPIVFIRFNPDGYRTSMGPIPSCWGYDGRGMCMIKRSKEEEWVERLKVLHDTIHYWTQESNCTDKTVEVFHLFYDEPSCLDDSDDSYDSSEEEEAEAEEEAESDEAEEESKESE</sequence>
<organism evidence="2">
    <name type="scientific">viral metagenome</name>
    <dbReference type="NCBI Taxonomy" id="1070528"/>
    <lineage>
        <taxon>unclassified sequences</taxon>
        <taxon>metagenomes</taxon>
        <taxon>organismal metagenomes</taxon>
    </lineage>
</organism>
<protein>
    <submittedName>
        <fullName evidence="2">Uncharacterized protein</fullName>
    </submittedName>
</protein>
<name>A0A6C0KLH2_9ZZZZ</name>
<dbReference type="EMBL" id="MN740940">
    <property type="protein sequence ID" value="QHU18882.1"/>
    <property type="molecule type" value="Genomic_DNA"/>
</dbReference>
<feature type="region of interest" description="Disordered" evidence="1">
    <location>
        <begin position="179"/>
        <end position="215"/>
    </location>
</feature>
<accession>A0A6C0KLH2</accession>
<evidence type="ECO:0000256" key="1">
    <source>
        <dbReference type="SAM" id="MobiDB-lite"/>
    </source>
</evidence>
<proteinExistence type="predicted"/>
<evidence type="ECO:0000313" key="2">
    <source>
        <dbReference type="EMBL" id="QHU18882.1"/>
    </source>
</evidence>